<protein>
    <submittedName>
        <fullName evidence="2">Uncharacterized protein</fullName>
    </submittedName>
</protein>
<proteinExistence type="predicted"/>
<evidence type="ECO:0000313" key="3">
    <source>
        <dbReference type="Proteomes" id="UP000006882"/>
    </source>
</evidence>
<reference evidence="2 3" key="1">
    <citation type="journal article" date="2013" name="Nat. Genet.">
        <title>The high-quality draft genome of peach (Prunus persica) identifies unique patterns of genetic diversity, domestication and genome evolution.</title>
        <authorList>
            <consortium name="International Peach Genome Initiative"/>
            <person name="Verde I."/>
            <person name="Abbott A.G."/>
            <person name="Scalabrin S."/>
            <person name="Jung S."/>
            <person name="Shu S."/>
            <person name="Marroni F."/>
            <person name="Zhebentyayeva T."/>
            <person name="Dettori M.T."/>
            <person name="Grimwood J."/>
            <person name="Cattonaro F."/>
            <person name="Zuccolo A."/>
            <person name="Rossini L."/>
            <person name="Jenkins J."/>
            <person name="Vendramin E."/>
            <person name="Meisel L.A."/>
            <person name="Decroocq V."/>
            <person name="Sosinski B."/>
            <person name="Prochnik S."/>
            <person name="Mitros T."/>
            <person name="Policriti A."/>
            <person name="Cipriani G."/>
            <person name="Dondini L."/>
            <person name="Ficklin S."/>
            <person name="Goodstein D.M."/>
            <person name="Xuan P."/>
            <person name="Del Fabbro C."/>
            <person name="Aramini V."/>
            <person name="Copetti D."/>
            <person name="Gonzalez S."/>
            <person name="Horner D.S."/>
            <person name="Falchi R."/>
            <person name="Lucas S."/>
            <person name="Mica E."/>
            <person name="Maldonado J."/>
            <person name="Lazzari B."/>
            <person name="Bielenberg D."/>
            <person name="Pirona R."/>
            <person name="Miculan M."/>
            <person name="Barakat A."/>
            <person name="Testolin R."/>
            <person name="Stella A."/>
            <person name="Tartarini S."/>
            <person name="Tonutti P."/>
            <person name="Arus P."/>
            <person name="Orellana A."/>
            <person name="Wells C."/>
            <person name="Main D."/>
            <person name="Vizzotto G."/>
            <person name="Silva H."/>
            <person name="Salamini F."/>
            <person name="Schmutz J."/>
            <person name="Morgante M."/>
            <person name="Rokhsar D.S."/>
        </authorList>
    </citation>
    <scope>NUCLEOTIDE SEQUENCE [LARGE SCALE GENOMIC DNA]</scope>
    <source>
        <strain evidence="3">cv. Nemared</strain>
    </source>
</reference>
<dbReference type="Gramene" id="ONI35851">
    <property type="protein sequence ID" value="ONI35851"/>
    <property type="gene ID" value="PRUPE_1G557000"/>
</dbReference>
<evidence type="ECO:0000256" key="1">
    <source>
        <dbReference type="SAM" id="MobiDB-lite"/>
    </source>
</evidence>
<organism evidence="2 3">
    <name type="scientific">Prunus persica</name>
    <name type="common">Peach</name>
    <name type="synonym">Amygdalus persica</name>
    <dbReference type="NCBI Taxonomy" id="3760"/>
    <lineage>
        <taxon>Eukaryota</taxon>
        <taxon>Viridiplantae</taxon>
        <taxon>Streptophyta</taxon>
        <taxon>Embryophyta</taxon>
        <taxon>Tracheophyta</taxon>
        <taxon>Spermatophyta</taxon>
        <taxon>Magnoliopsida</taxon>
        <taxon>eudicotyledons</taxon>
        <taxon>Gunneridae</taxon>
        <taxon>Pentapetalae</taxon>
        <taxon>rosids</taxon>
        <taxon>fabids</taxon>
        <taxon>Rosales</taxon>
        <taxon>Rosaceae</taxon>
        <taxon>Amygdaloideae</taxon>
        <taxon>Amygdaleae</taxon>
        <taxon>Prunus</taxon>
    </lineage>
</organism>
<feature type="compositionally biased region" description="Basic and acidic residues" evidence="1">
    <location>
        <begin position="93"/>
        <end position="112"/>
    </location>
</feature>
<gene>
    <name evidence="2" type="ORF">PRUPE_1G557000</name>
</gene>
<dbReference type="EMBL" id="CM007651">
    <property type="protein sequence ID" value="ONI35851.1"/>
    <property type="molecule type" value="Genomic_DNA"/>
</dbReference>
<feature type="region of interest" description="Disordered" evidence="1">
    <location>
        <begin position="87"/>
        <end position="112"/>
    </location>
</feature>
<evidence type="ECO:0000313" key="2">
    <source>
        <dbReference type="EMBL" id="ONI35851.1"/>
    </source>
</evidence>
<name>A0A251RIJ8_PRUPE</name>
<dbReference type="AlphaFoldDB" id="A0A251RIJ8"/>
<feature type="region of interest" description="Disordered" evidence="1">
    <location>
        <begin position="1"/>
        <end position="28"/>
    </location>
</feature>
<accession>A0A251RIJ8</accession>
<sequence>MRETLKAKTNGQGEQEHPQQHRLPKRREKRRLDHIMLSDVGYLGQAGYCTRKSSSASCLAIMAIKHRRRTTNHSMCNKLQGSVPEQKLRGKGKVWEGKEGRDFPRRRGMESH</sequence>
<dbReference type="Proteomes" id="UP000006882">
    <property type="component" value="Chromosome G1"/>
</dbReference>
<keyword evidence="3" id="KW-1185">Reference proteome</keyword>